<protein>
    <submittedName>
        <fullName evidence="2">DUF6314 family protein</fullName>
    </submittedName>
</protein>
<gene>
    <name evidence="2" type="ORF">NYR02_04495</name>
</gene>
<dbReference type="RefSeq" id="WP_260975200.1">
    <property type="nucleotide sequence ID" value="NZ_JAOANI010000012.1"/>
</dbReference>
<name>A0A9X2WD94_9GAMM</name>
<dbReference type="AlphaFoldDB" id="A0A9X2WD94"/>
<evidence type="ECO:0000313" key="2">
    <source>
        <dbReference type="EMBL" id="MCT7358281.1"/>
    </source>
</evidence>
<reference evidence="2" key="2">
    <citation type="submission" date="2022-08" db="EMBL/GenBank/DDBJ databases">
        <authorList>
            <person name="Dong C."/>
        </authorList>
    </citation>
    <scope>NUCLEOTIDE SEQUENCE</scope>
    <source>
        <strain evidence="2">59MF3M-4</strain>
    </source>
</reference>
<feature type="domain" description="DUF6314" evidence="1">
    <location>
        <begin position="39"/>
        <end position="149"/>
    </location>
</feature>
<keyword evidence="3" id="KW-1185">Reference proteome</keyword>
<accession>A0A9X2WD94</accession>
<dbReference type="Pfam" id="PF19834">
    <property type="entry name" value="DUF6314"/>
    <property type="match status" value="1"/>
</dbReference>
<dbReference type="Proteomes" id="UP001147830">
    <property type="component" value="Unassembled WGS sequence"/>
</dbReference>
<comment type="caution">
    <text evidence="2">The sequence shown here is derived from an EMBL/GenBank/DDBJ whole genome shotgun (WGS) entry which is preliminary data.</text>
</comment>
<organism evidence="2 3">
    <name type="scientific">Thalassolituus pacificus</name>
    <dbReference type="NCBI Taxonomy" id="2975440"/>
    <lineage>
        <taxon>Bacteria</taxon>
        <taxon>Pseudomonadati</taxon>
        <taxon>Pseudomonadota</taxon>
        <taxon>Gammaproteobacteria</taxon>
        <taxon>Oceanospirillales</taxon>
        <taxon>Oceanospirillaceae</taxon>
        <taxon>Thalassolituus</taxon>
    </lineage>
</organism>
<dbReference type="InterPro" id="IPR045632">
    <property type="entry name" value="DUF6314"/>
</dbReference>
<evidence type="ECO:0000313" key="3">
    <source>
        <dbReference type="Proteomes" id="UP001147830"/>
    </source>
</evidence>
<sequence>MQQTPERIQHLWSRLVTIGGFTYESRPGPRSLTGWQGEGYGRVQVDETIAGELHFIEQGHFQLFGGQNIEMHNRFIWRKTTAGIALSHGRRGEPVFLFELIPTADGLWKSAQDHVCINDLYSGELRESANGFELTWHIDGPKKDEHLFYRYFPDNS</sequence>
<reference evidence="2" key="1">
    <citation type="journal article" date="2022" name="Front. Microbiol.">
        <title>Genome-based taxonomic rearrangement of Oceanobacter-related bacteria including the description of Thalassolituus hydrocarbonoclasticus sp. nov. and Thalassolituus pacificus sp. nov. and emended description of the genus Thalassolituus.</title>
        <authorList>
            <person name="Dong C."/>
            <person name="Wei L."/>
            <person name="Wang J."/>
            <person name="Lai Q."/>
            <person name="Huang Z."/>
            <person name="Shao Z."/>
        </authorList>
    </citation>
    <scope>NUCLEOTIDE SEQUENCE</scope>
    <source>
        <strain evidence="2">59MF3M-4</strain>
    </source>
</reference>
<proteinExistence type="predicted"/>
<evidence type="ECO:0000259" key="1">
    <source>
        <dbReference type="Pfam" id="PF19834"/>
    </source>
</evidence>
<dbReference type="EMBL" id="JAOANI010000012">
    <property type="protein sequence ID" value="MCT7358281.1"/>
    <property type="molecule type" value="Genomic_DNA"/>
</dbReference>